<gene>
    <name evidence="5" type="ORF">RHS01_04189</name>
</gene>
<feature type="domain" description="Glyoxal oxidase N-terminal" evidence="3">
    <location>
        <begin position="65"/>
        <end position="434"/>
    </location>
</feature>
<dbReference type="InterPro" id="IPR013783">
    <property type="entry name" value="Ig-like_fold"/>
</dbReference>
<feature type="domain" description="Galactose oxidase-like Early set" evidence="4">
    <location>
        <begin position="502"/>
        <end position="532"/>
    </location>
</feature>
<dbReference type="Proteomes" id="UP000614334">
    <property type="component" value="Unassembled WGS sequence"/>
</dbReference>
<dbReference type="SUPFAM" id="SSF81296">
    <property type="entry name" value="E set domains"/>
    <property type="match status" value="1"/>
</dbReference>
<evidence type="ECO:0000313" key="5">
    <source>
        <dbReference type="EMBL" id="KAF8757136.1"/>
    </source>
</evidence>
<dbReference type="SUPFAM" id="SSF50965">
    <property type="entry name" value="Galactose oxidase, central domain"/>
    <property type="match status" value="1"/>
</dbReference>
<evidence type="ECO:0000313" key="6">
    <source>
        <dbReference type="Proteomes" id="UP000614334"/>
    </source>
</evidence>
<dbReference type="InterPro" id="IPR014756">
    <property type="entry name" value="Ig_E-set"/>
</dbReference>
<dbReference type="Pfam" id="PF07250">
    <property type="entry name" value="Glyoxal_oxid_N"/>
    <property type="match status" value="1"/>
</dbReference>
<evidence type="ECO:0000259" key="4">
    <source>
        <dbReference type="Pfam" id="PF09118"/>
    </source>
</evidence>
<sequence length="564" mass="61263">MAWSTFTLLAFIPCLFASARGAWTLNQPGTTGVGAMQIAVVSSDTVLIIDKIENNPLKDAEGKPAWASVYSLKSHTARPLKLVTNSFCAGGGWLSNGTSAGQHWGNPVVESGGGKAENGLQGVRLYNPCAENENCEIFESPNRIRLTSARWYPSGARLSDGSLLIIGGAYGGGWTNFKELNNPTYEFYPPKNINGFNGLQIPSQFLVDTLPHNLFPHVFALPNNQIFVAANNKTMMLDWQRNVETRLPDLPNGQRITYPMSGAGVMLPLRWDKAFAAEILMCGGSDTDDRVKDTDLSAKTTPGSSQCSRMVLNNRGLASRKASNTMDDARGCFAANWPGMIINGASTGTAGYANLKDQVGVSNADNPVFQPVLYDPDAPAGKRFSREGLPTSNIPRMYHSVAGAIFVAGSNPNEDVTERTYGTEYRTEILYPDYMSKPRPVITRVPDNIEYNRFNRVIFSMPGAKRSHRRGIFDFFFKKVEVVLMDFGFATHGVHTTPPIPGTPNPNVYPPGPAWLFVIVDGVPSEAVKVMVGEGRSPPVDLGAIENMLANTGNPVPIEALQHA</sequence>
<accession>A0A8H7IG93</accession>
<dbReference type="Pfam" id="PF09118">
    <property type="entry name" value="GO-like_E_set"/>
    <property type="match status" value="1"/>
</dbReference>
<organism evidence="5 6">
    <name type="scientific">Rhizoctonia solani</name>
    <dbReference type="NCBI Taxonomy" id="456999"/>
    <lineage>
        <taxon>Eukaryota</taxon>
        <taxon>Fungi</taxon>
        <taxon>Dikarya</taxon>
        <taxon>Basidiomycota</taxon>
        <taxon>Agaricomycotina</taxon>
        <taxon>Agaricomycetes</taxon>
        <taxon>Cantharellales</taxon>
        <taxon>Ceratobasidiaceae</taxon>
        <taxon>Rhizoctonia</taxon>
    </lineage>
</organism>
<dbReference type="AlphaFoldDB" id="A0A8H7IG93"/>
<proteinExistence type="predicted"/>
<dbReference type="InterPro" id="IPR037293">
    <property type="entry name" value="Gal_Oxidase_central_sf"/>
</dbReference>
<evidence type="ECO:0000256" key="1">
    <source>
        <dbReference type="ARBA" id="ARBA00022729"/>
    </source>
</evidence>
<dbReference type="PANTHER" id="PTHR32208">
    <property type="entry name" value="SECRETED PROTEIN-RELATED"/>
    <property type="match status" value="1"/>
</dbReference>
<reference evidence="5" key="1">
    <citation type="submission" date="2020-09" db="EMBL/GenBank/DDBJ databases">
        <title>Comparative genome analyses of four rice-infecting Rhizoctonia solani isolates reveal extensive enrichment of homogalacturonan modification genes.</title>
        <authorList>
            <person name="Lee D.-Y."/>
            <person name="Jeon J."/>
            <person name="Kim K.-T."/>
            <person name="Cheong K."/>
            <person name="Song H."/>
            <person name="Choi G."/>
            <person name="Ko J."/>
            <person name="Opiyo S.O."/>
            <person name="Zuo S."/>
            <person name="Madhav S."/>
            <person name="Lee Y.-H."/>
            <person name="Wang G.-L."/>
        </authorList>
    </citation>
    <scope>NUCLEOTIDE SEQUENCE</scope>
    <source>
        <strain evidence="5">AG1-IA B2</strain>
    </source>
</reference>
<comment type="caution">
    <text evidence="5">The sequence shown here is derived from an EMBL/GenBank/DDBJ whole genome shotgun (WGS) entry which is preliminary data.</text>
</comment>
<dbReference type="InterPro" id="IPR009880">
    <property type="entry name" value="Glyoxal_oxidase_N"/>
</dbReference>
<dbReference type="InterPro" id="IPR015202">
    <property type="entry name" value="GO-like_E_set"/>
</dbReference>
<evidence type="ECO:0000259" key="3">
    <source>
        <dbReference type="Pfam" id="PF07250"/>
    </source>
</evidence>
<dbReference type="Gene3D" id="2.60.40.10">
    <property type="entry name" value="Immunoglobulins"/>
    <property type="match status" value="1"/>
</dbReference>
<dbReference type="CDD" id="cd02851">
    <property type="entry name" value="E_set_GO_C"/>
    <property type="match status" value="1"/>
</dbReference>
<keyword evidence="1 2" id="KW-0732">Signal</keyword>
<name>A0A8H7IG93_9AGAM</name>
<feature type="signal peptide" evidence="2">
    <location>
        <begin position="1"/>
        <end position="21"/>
    </location>
</feature>
<evidence type="ECO:0000256" key="2">
    <source>
        <dbReference type="SAM" id="SignalP"/>
    </source>
</evidence>
<feature type="chain" id="PRO_5034661485" evidence="2">
    <location>
        <begin position="22"/>
        <end position="564"/>
    </location>
</feature>
<dbReference type="Gene3D" id="2.130.10.80">
    <property type="entry name" value="Galactose oxidase/kelch, beta-propeller"/>
    <property type="match status" value="1"/>
</dbReference>
<dbReference type="EMBL" id="JACYCF010000005">
    <property type="protein sequence ID" value="KAF8757136.1"/>
    <property type="molecule type" value="Genomic_DNA"/>
</dbReference>
<dbReference type="InterPro" id="IPR011043">
    <property type="entry name" value="Gal_Oxase/kelch_b-propeller"/>
</dbReference>
<dbReference type="PANTHER" id="PTHR32208:SF96">
    <property type="entry name" value="GLYOXAL OXIDASE"/>
    <property type="match status" value="1"/>
</dbReference>
<protein>
    <submittedName>
        <fullName evidence="5">Copper radical oxidase</fullName>
    </submittedName>
</protein>